<dbReference type="EMBL" id="JANCPR020000065">
    <property type="protein sequence ID" value="MDJ1137792.1"/>
    <property type="molecule type" value="Genomic_DNA"/>
</dbReference>
<dbReference type="RefSeq" id="WP_274045456.1">
    <property type="nucleotide sequence ID" value="NZ_JANCPR020000065.1"/>
</dbReference>
<dbReference type="Proteomes" id="UP001214441">
    <property type="component" value="Unassembled WGS sequence"/>
</dbReference>
<keyword evidence="4" id="KW-1185">Reference proteome</keyword>
<dbReference type="PANTHER" id="PTHR12993">
    <property type="entry name" value="N-ACETYLGLUCOSAMINYL-PHOSPHATIDYLINOSITOL DE-N-ACETYLASE-RELATED"/>
    <property type="match status" value="1"/>
</dbReference>
<dbReference type="PANTHER" id="PTHR12993:SF26">
    <property type="entry name" value="1D-MYO-INOSITOL 2-ACETAMIDO-2-DEOXY-ALPHA-D-GLUCOPYRANOSIDE DEACETYLASE"/>
    <property type="match status" value="1"/>
</dbReference>
<reference evidence="3 4" key="1">
    <citation type="submission" date="2023-05" db="EMBL/GenBank/DDBJ databases">
        <title>Streptantibioticus silvisoli sp. nov., acidotolerant actinomycetes 1 from pine litter.</title>
        <authorList>
            <person name="Swiecimska M."/>
            <person name="Golinska P."/>
            <person name="Sangal V."/>
            <person name="Wachnowicz B."/>
            <person name="Goodfellow M."/>
        </authorList>
    </citation>
    <scope>NUCLEOTIDE SEQUENCE [LARGE SCALE GENOMIC DNA]</scope>
    <source>
        <strain evidence="3 4">DSM 42109</strain>
    </source>
</reference>
<feature type="region of interest" description="Disordered" evidence="2">
    <location>
        <begin position="257"/>
        <end position="281"/>
    </location>
</feature>
<organism evidence="3 4">
    <name type="scientific">Streptomyces iconiensis</name>
    <dbReference type="NCBI Taxonomy" id="1384038"/>
    <lineage>
        <taxon>Bacteria</taxon>
        <taxon>Bacillati</taxon>
        <taxon>Actinomycetota</taxon>
        <taxon>Actinomycetes</taxon>
        <taxon>Kitasatosporales</taxon>
        <taxon>Streptomycetaceae</taxon>
        <taxon>Streptomyces</taxon>
    </lineage>
</organism>
<dbReference type="Gene3D" id="3.40.50.10320">
    <property type="entry name" value="LmbE-like"/>
    <property type="match status" value="1"/>
</dbReference>
<feature type="compositionally biased region" description="Low complexity" evidence="2">
    <location>
        <begin position="263"/>
        <end position="281"/>
    </location>
</feature>
<dbReference type="InterPro" id="IPR003737">
    <property type="entry name" value="GlcNAc_PI_deacetylase-related"/>
</dbReference>
<protein>
    <submittedName>
        <fullName evidence="3">PIG-L family deacetylase</fullName>
    </submittedName>
</protein>
<comment type="caution">
    <text evidence="3">The sequence shown here is derived from an EMBL/GenBank/DDBJ whole genome shotgun (WGS) entry which is preliminary data.</text>
</comment>
<keyword evidence="1" id="KW-0862">Zinc</keyword>
<sequence>MATVVAFHAHPDDEVLLTGGTLACAAADGHRVVVVTATDGATGARGEAGAAGAVRLAELRDSAEALGAHRVVHLGYADSGREEPMPADPHDRPRFARVRTEEAAGELAEVLREEAADLLLGYDANGGYGHRDHVKVHQVGRLAAELTGTRLLEATLPREVIAPAFRLAGRLRAPFRTPWRTYAPEPALFTERAAITHRLDVRRAARQKRTALAAHHSQLYGAGRLAPWLRLATRLPVPLFGLVLGCEWYVEVPRTPRVPDRTGPAAPAGPAEPAAPAERAE</sequence>
<proteinExistence type="predicted"/>
<dbReference type="Pfam" id="PF02585">
    <property type="entry name" value="PIG-L"/>
    <property type="match status" value="1"/>
</dbReference>
<dbReference type="SUPFAM" id="SSF102588">
    <property type="entry name" value="LmbE-like"/>
    <property type="match status" value="1"/>
</dbReference>
<name>A0ABT7A8W1_9ACTN</name>
<evidence type="ECO:0000313" key="3">
    <source>
        <dbReference type="EMBL" id="MDJ1137792.1"/>
    </source>
</evidence>
<dbReference type="InterPro" id="IPR024078">
    <property type="entry name" value="LmbE-like_dom_sf"/>
</dbReference>
<accession>A0ABT7A8W1</accession>
<evidence type="ECO:0000256" key="2">
    <source>
        <dbReference type="SAM" id="MobiDB-lite"/>
    </source>
</evidence>
<evidence type="ECO:0000313" key="4">
    <source>
        <dbReference type="Proteomes" id="UP001214441"/>
    </source>
</evidence>
<evidence type="ECO:0000256" key="1">
    <source>
        <dbReference type="ARBA" id="ARBA00022833"/>
    </source>
</evidence>
<gene>
    <name evidence="3" type="ORF">NMN56_038725</name>
</gene>